<dbReference type="EMBL" id="BJYV01000001">
    <property type="protein sequence ID" value="GEO19502.1"/>
    <property type="molecule type" value="Genomic_DNA"/>
</dbReference>
<comment type="caution">
    <text evidence="1">The sequence shown here is derived from an EMBL/GenBank/DDBJ whole genome shotgun (WGS) entry which is preliminary data.</text>
</comment>
<dbReference type="AlphaFoldDB" id="A0A512C5L7"/>
<gene>
    <name evidence="1" type="ORF">CQA01_00360</name>
</gene>
<dbReference type="Proteomes" id="UP000321301">
    <property type="component" value="Unassembled WGS sequence"/>
</dbReference>
<sequence>MIAVMLLPGFTKIGILIDFKINQDFIAEVLCINKDEPMTMCNGKCFLSEQLKKAEEKEEKQAPGSKDDRMSIVYYQSKRLFNFLSFNDKYFSKLKGGYQNKFFKASFVTDIYKPPKLNLI</sequence>
<name>A0A512C5L7_9BACT</name>
<proteinExistence type="predicted"/>
<keyword evidence="2" id="KW-1185">Reference proteome</keyword>
<protein>
    <submittedName>
        <fullName evidence="1">Uncharacterized protein</fullName>
    </submittedName>
</protein>
<evidence type="ECO:0000313" key="1">
    <source>
        <dbReference type="EMBL" id="GEO19502.1"/>
    </source>
</evidence>
<organism evidence="1 2">
    <name type="scientific">Cyclobacterium qasimii</name>
    <dbReference type="NCBI Taxonomy" id="1350429"/>
    <lineage>
        <taxon>Bacteria</taxon>
        <taxon>Pseudomonadati</taxon>
        <taxon>Bacteroidota</taxon>
        <taxon>Cytophagia</taxon>
        <taxon>Cytophagales</taxon>
        <taxon>Cyclobacteriaceae</taxon>
        <taxon>Cyclobacterium</taxon>
    </lineage>
</organism>
<accession>A0A512C5L7</accession>
<reference evidence="1 2" key="1">
    <citation type="submission" date="2019-07" db="EMBL/GenBank/DDBJ databases">
        <title>Whole genome shotgun sequence of Cyclobacterium qasimii NBRC 106168.</title>
        <authorList>
            <person name="Hosoyama A."/>
            <person name="Uohara A."/>
            <person name="Ohji S."/>
            <person name="Ichikawa N."/>
        </authorList>
    </citation>
    <scope>NUCLEOTIDE SEQUENCE [LARGE SCALE GENOMIC DNA]</scope>
    <source>
        <strain evidence="1 2">NBRC 106168</strain>
    </source>
</reference>
<evidence type="ECO:0000313" key="2">
    <source>
        <dbReference type="Proteomes" id="UP000321301"/>
    </source>
</evidence>